<evidence type="ECO:0000256" key="3">
    <source>
        <dbReference type="ARBA" id="ARBA00022692"/>
    </source>
</evidence>
<dbReference type="InterPro" id="IPR013099">
    <property type="entry name" value="K_chnl_dom"/>
</dbReference>
<dbReference type="Pfam" id="PF07885">
    <property type="entry name" value="Ion_trans_2"/>
    <property type="match status" value="1"/>
</dbReference>
<evidence type="ECO:0000256" key="9">
    <source>
        <dbReference type="SAM" id="MobiDB-lite"/>
    </source>
</evidence>
<evidence type="ECO:0000256" key="2">
    <source>
        <dbReference type="ARBA" id="ARBA00022448"/>
    </source>
</evidence>
<evidence type="ECO:0000256" key="5">
    <source>
        <dbReference type="ARBA" id="ARBA00023065"/>
    </source>
</evidence>
<dbReference type="GO" id="GO:0034220">
    <property type="term" value="P:monoatomic ion transmembrane transport"/>
    <property type="evidence" value="ECO:0007669"/>
    <property type="project" value="UniProtKB-KW"/>
</dbReference>
<feature type="transmembrane region" description="Helical" evidence="10">
    <location>
        <begin position="107"/>
        <end position="125"/>
    </location>
</feature>
<dbReference type="Proteomes" id="UP001056109">
    <property type="component" value="Chromosome"/>
</dbReference>
<feature type="domain" description="Potassium channel" evidence="11">
    <location>
        <begin position="128"/>
        <end position="194"/>
    </location>
</feature>
<feature type="transmembrane region" description="Helical" evidence="10">
    <location>
        <begin position="69"/>
        <end position="95"/>
    </location>
</feature>
<accession>A0ABY5AH36</accession>
<keyword evidence="13" id="KW-1185">Reference proteome</keyword>
<evidence type="ECO:0000313" key="13">
    <source>
        <dbReference type="Proteomes" id="UP001056109"/>
    </source>
</evidence>
<dbReference type="InterPro" id="IPR028325">
    <property type="entry name" value="VG_K_chnl"/>
</dbReference>
<dbReference type="Gene3D" id="1.20.5.110">
    <property type="match status" value="1"/>
</dbReference>
<evidence type="ECO:0000256" key="4">
    <source>
        <dbReference type="ARBA" id="ARBA00022989"/>
    </source>
</evidence>
<feature type="region of interest" description="Disordered" evidence="9">
    <location>
        <begin position="245"/>
        <end position="266"/>
    </location>
</feature>
<dbReference type="PANTHER" id="PTHR11537">
    <property type="entry name" value="VOLTAGE-GATED POTASSIUM CHANNEL"/>
    <property type="match status" value="1"/>
</dbReference>
<keyword evidence="3 10" id="KW-0812">Transmembrane</keyword>
<reference evidence="12" key="1">
    <citation type="submission" date="2022-06" db="EMBL/GenBank/DDBJ databases">
        <title>Complete Genome Sequence of Arcanobacterium pinnipediorum strain DSM 28752 isolated from a harbour seal.</title>
        <authorList>
            <person name="Borowiak M."/>
            <person name="Kreitlow A."/>
            <person name="Alssahen M."/>
            <person name="Malorny B."/>
            <person name="Laemmler C."/>
            <person name="Prenger-Berninghoff E."/>
            <person name="Siebert U."/>
            <person name="Ploetz M."/>
            <person name="Abdulmawjood A."/>
        </authorList>
    </citation>
    <scope>NUCLEOTIDE SEQUENCE</scope>
    <source>
        <strain evidence="12">DSM 28752</strain>
    </source>
</reference>
<comment type="subcellular location">
    <subcellularLocation>
        <location evidence="1">Membrane</location>
        <topology evidence="1">Multi-pass membrane protein</topology>
    </subcellularLocation>
</comment>
<evidence type="ECO:0000256" key="10">
    <source>
        <dbReference type="SAM" id="Phobius"/>
    </source>
</evidence>
<evidence type="ECO:0000256" key="1">
    <source>
        <dbReference type="ARBA" id="ARBA00004141"/>
    </source>
</evidence>
<keyword evidence="7 12" id="KW-0407">Ion channel</keyword>
<feature type="transmembrane region" description="Helical" evidence="10">
    <location>
        <begin position="169"/>
        <end position="194"/>
    </location>
</feature>
<proteinExistence type="predicted"/>
<evidence type="ECO:0000313" key="12">
    <source>
        <dbReference type="EMBL" id="USR79167.1"/>
    </source>
</evidence>
<dbReference type="InterPro" id="IPR027359">
    <property type="entry name" value="Volt_channel_dom_sf"/>
</dbReference>
<keyword evidence="6 10" id="KW-0472">Membrane</keyword>
<name>A0ABY5AH36_9ACTO</name>
<keyword evidence="8" id="KW-0175">Coiled coil</keyword>
<dbReference type="PANTHER" id="PTHR11537:SF254">
    <property type="entry name" value="POTASSIUM VOLTAGE-GATED CHANNEL PROTEIN SHAB"/>
    <property type="match status" value="1"/>
</dbReference>
<dbReference type="SUPFAM" id="SSF81324">
    <property type="entry name" value="Voltage-gated potassium channels"/>
    <property type="match status" value="1"/>
</dbReference>
<dbReference type="EMBL" id="CP099547">
    <property type="protein sequence ID" value="USR79167.1"/>
    <property type="molecule type" value="Genomic_DNA"/>
</dbReference>
<organism evidence="12 13">
    <name type="scientific">Arcanobacterium pinnipediorum</name>
    <dbReference type="NCBI Taxonomy" id="1503041"/>
    <lineage>
        <taxon>Bacteria</taxon>
        <taxon>Bacillati</taxon>
        <taxon>Actinomycetota</taxon>
        <taxon>Actinomycetes</taxon>
        <taxon>Actinomycetales</taxon>
        <taxon>Actinomycetaceae</taxon>
        <taxon>Arcanobacterium</taxon>
    </lineage>
</organism>
<evidence type="ECO:0000259" key="11">
    <source>
        <dbReference type="Pfam" id="PF07885"/>
    </source>
</evidence>
<dbReference type="Gene3D" id="1.10.287.70">
    <property type="match status" value="1"/>
</dbReference>
<evidence type="ECO:0000256" key="6">
    <source>
        <dbReference type="ARBA" id="ARBA00023136"/>
    </source>
</evidence>
<dbReference type="Gene3D" id="1.20.120.350">
    <property type="entry name" value="Voltage-gated potassium channels. Chain C"/>
    <property type="match status" value="1"/>
</dbReference>
<feature type="transmembrane region" description="Helical" evidence="10">
    <location>
        <begin position="137"/>
        <end position="157"/>
    </location>
</feature>
<gene>
    <name evidence="12" type="ORF">NG665_07240</name>
</gene>
<keyword evidence="2" id="KW-0813">Transport</keyword>
<keyword evidence="4 10" id="KW-1133">Transmembrane helix</keyword>
<sequence>MKKSEPLLLVAAVLFCVVYAWPIIDLELRPGLRDLCFTTQWVIWGIFLVDYLLRLYLAPKRLAFVKANLFDLAIILLPMFRPLRLLRVLVLMSYLGKEAESNFQGQVAWYAASSAFMVVFIGALAELSVEQEVPGAVIVDFPTALWWAITTVTTVGYGDTYPVSLAGRIVAVMLMLYGIGLLGAVTGMLASWLVEKVDAADALRDSLRDEEIAADSRQSIAQLEAEITALRSDIAKLVAHSAQYAGTNGDPSAVHEASSRQDSTTN</sequence>
<dbReference type="RefSeq" id="WP_252673041.1">
    <property type="nucleotide sequence ID" value="NZ_CP099547.1"/>
</dbReference>
<feature type="transmembrane region" description="Helical" evidence="10">
    <location>
        <begin position="39"/>
        <end position="57"/>
    </location>
</feature>
<evidence type="ECO:0000256" key="7">
    <source>
        <dbReference type="ARBA" id="ARBA00023303"/>
    </source>
</evidence>
<keyword evidence="5" id="KW-0406">Ion transport</keyword>
<evidence type="ECO:0000256" key="8">
    <source>
        <dbReference type="SAM" id="Coils"/>
    </source>
</evidence>
<feature type="coiled-coil region" evidence="8">
    <location>
        <begin position="213"/>
        <end position="240"/>
    </location>
</feature>
<protein>
    <submittedName>
        <fullName evidence="12">Potassium channel family protein</fullName>
    </submittedName>
</protein>